<evidence type="ECO:0000256" key="15">
    <source>
        <dbReference type="SAM" id="MobiDB-lite"/>
    </source>
</evidence>
<dbReference type="GO" id="GO:0000439">
    <property type="term" value="C:transcription factor TFIIH core complex"/>
    <property type="evidence" value="ECO:0007669"/>
    <property type="project" value="UniProtKB-UniRule"/>
</dbReference>
<evidence type="ECO:0000256" key="11">
    <source>
        <dbReference type="ARBA" id="ARBA00023204"/>
    </source>
</evidence>
<feature type="region of interest" description="Disordered" evidence="15">
    <location>
        <begin position="342"/>
        <end position="376"/>
    </location>
</feature>
<dbReference type="Gene3D" id="3.40.50.410">
    <property type="entry name" value="von Willebrand factor, type A domain"/>
    <property type="match status" value="1"/>
</dbReference>
<evidence type="ECO:0000256" key="9">
    <source>
        <dbReference type="ARBA" id="ARBA00023015"/>
    </source>
</evidence>
<feature type="compositionally biased region" description="Basic residues" evidence="15">
    <location>
        <begin position="345"/>
        <end position="354"/>
    </location>
</feature>
<evidence type="ECO:0000313" key="16">
    <source>
        <dbReference type="EMBL" id="KAF2401489.1"/>
    </source>
</evidence>
<comment type="function">
    <text evidence="1 14">Component of the general transcription and DNA repair factor IIH (TFIIH) core complex, which is involved in general and transcription-coupled nucleotide excision repair (NER) of damaged DNA and, when complexed to TFIIK, in RNA transcription by RNA polymerase II. In NER, TFIIH acts by opening DNA around the lesion to allow the excision of the damaged oligonucleotide and its replacement by a new DNA fragment. In transcription, TFIIH has an essential role in transcription initiation. When the pre-initiation complex (PIC) has been established, TFIIH is required for promoter opening and promoter escape. Phosphorylation of the C-terminal tail (CTD) of the largest subunit of RNA polymerase II by the kinase module TFIIK controls the initiation of transcription.</text>
</comment>
<keyword evidence="9 14" id="KW-0805">Transcription regulation</keyword>
<dbReference type="PANTHER" id="PTHR12831">
    <property type="entry name" value="TRANSCRIPTION INITIATION FACTOR IIH TFIIH , POLYPEPTIDE 3-RELATED"/>
    <property type="match status" value="1"/>
</dbReference>
<dbReference type="GO" id="GO:0006355">
    <property type="term" value="P:regulation of DNA-templated transcription"/>
    <property type="evidence" value="ECO:0007669"/>
    <property type="project" value="InterPro"/>
</dbReference>
<dbReference type="AlphaFoldDB" id="A0A6G1I090"/>
<organism evidence="16 17">
    <name type="scientific">Trichodelitschia bisporula</name>
    <dbReference type="NCBI Taxonomy" id="703511"/>
    <lineage>
        <taxon>Eukaryota</taxon>
        <taxon>Fungi</taxon>
        <taxon>Dikarya</taxon>
        <taxon>Ascomycota</taxon>
        <taxon>Pezizomycotina</taxon>
        <taxon>Dothideomycetes</taxon>
        <taxon>Dothideomycetes incertae sedis</taxon>
        <taxon>Phaeotrichales</taxon>
        <taxon>Phaeotrichaceae</taxon>
        <taxon>Trichodelitschia</taxon>
    </lineage>
</organism>
<dbReference type="PANTHER" id="PTHR12831:SF0">
    <property type="entry name" value="GENERAL TRANSCRIPTION FACTOR IIH SUBUNIT 3"/>
    <property type="match status" value="1"/>
</dbReference>
<keyword evidence="8 14" id="KW-0862">Zinc</keyword>
<dbReference type="Proteomes" id="UP000799640">
    <property type="component" value="Unassembled WGS sequence"/>
</dbReference>
<evidence type="ECO:0000256" key="3">
    <source>
        <dbReference type="ARBA" id="ARBA00005273"/>
    </source>
</evidence>
<evidence type="ECO:0000256" key="7">
    <source>
        <dbReference type="ARBA" id="ARBA00022771"/>
    </source>
</evidence>
<keyword evidence="7 14" id="KW-0863">Zinc-finger</keyword>
<keyword evidence="6 14" id="KW-0227">DNA damage</keyword>
<dbReference type="GO" id="GO:0006289">
    <property type="term" value="P:nucleotide-excision repair"/>
    <property type="evidence" value="ECO:0007669"/>
    <property type="project" value="UniProtKB-UniRule"/>
</dbReference>
<comment type="similarity">
    <text evidence="3 14">Belongs to the TFB4 family.</text>
</comment>
<evidence type="ECO:0000256" key="8">
    <source>
        <dbReference type="ARBA" id="ARBA00022833"/>
    </source>
</evidence>
<name>A0A6G1I090_9PEZI</name>
<keyword evidence="10 14" id="KW-0804">Transcription</keyword>
<comment type="subcellular location">
    <subcellularLocation>
        <location evidence="2 14">Nucleus</location>
    </subcellularLocation>
</comment>
<evidence type="ECO:0000313" key="17">
    <source>
        <dbReference type="Proteomes" id="UP000799640"/>
    </source>
</evidence>
<keyword evidence="17" id="KW-1185">Reference proteome</keyword>
<dbReference type="InterPro" id="IPR036465">
    <property type="entry name" value="vWFA_dom_sf"/>
</dbReference>
<dbReference type="GO" id="GO:0008270">
    <property type="term" value="F:zinc ion binding"/>
    <property type="evidence" value="ECO:0007669"/>
    <property type="project" value="UniProtKB-KW"/>
</dbReference>
<dbReference type="OrthoDB" id="17307at2759"/>
<dbReference type="Pfam" id="PF03850">
    <property type="entry name" value="Tfb4"/>
    <property type="match status" value="1"/>
</dbReference>
<evidence type="ECO:0000256" key="6">
    <source>
        <dbReference type="ARBA" id="ARBA00022763"/>
    </source>
</evidence>
<dbReference type="GO" id="GO:0005675">
    <property type="term" value="C:transcription factor TFIIH holo complex"/>
    <property type="evidence" value="ECO:0007669"/>
    <property type="project" value="UniProtKB-UniRule"/>
</dbReference>
<evidence type="ECO:0000256" key="5">
    <source>
        <dbReference type="ARBA" id="ARBA00022723"/>
    </source>
</evidence>
<sequence length="376" mass="39041">MDGIDATDHYLDPKNGPPPSLLVVILDTNPSSWARLSPTLPLGDALSALQIFINAHLAISPTNQTVVLASHIDRVAWVFPSPPNGPSAATNGAAFPSGALPPLQAANKYHPFAVLEATITASLADLFANTSPEAVARAYSATQVAGALGLALNYINRQQALARPGGEANKPNTAPGADDLGAKALLTSRILVLSASSDLSAQYSNIMSSMFTAQRLGVAIDVLTLAGKMVFLQQAADATNGVHMALPESEPGGKGPSPRSAALLQFLMMAYLPDATARKALVSPGAGEVDFRTECFCHQRVVDMGFVCAICLSIFCEPPSGNICLSCDNPLTLPPKYNVKPAVVPRKKKAKRKRPADGNGVGSGVATPADVSTPTA</sequence>
<gene>
    <name evidence="16" type="ORF">EJ06DRAFT_581613</name>
</gene>
<keyword evidence="5 14" id="KW-0479">Metal-binding</keyword>
<keyword evidence="12 14" id="KW-0539">Nucleus</keyword>
<comment type="subunit">
    <text evidence="14">Component of the 7-subunit TFIIH core complex composed of XPB/SSL2, XPD/RAD3, SSL1, TFB1, TFB2, TFB4 and TFB5, which is active in NER. The core complex associates with the 3-subunit CTD-kinase module TFIIK composed of CCL1, KIN28 and TFB3 to form the 10-subunit holoenzyme (holo-TFIIH) active in transcription.</text>
</comment>
<dbReference type="InterPro" id="IPR004600">
    <property type="entry name" value="TFIIH_Tfb4/GTF2H3"/>
</dbReference>
<evidence type="ECO:0000256" key="1">
    <source>
        <dbReference type="ARBA" id="ARBA00002817"/>
    </source>
</evidence>
<evidence type="ECO:0000256" key="2">
    <source>
        <dbReference type="ARBA" id="ARBA00004123"/>
    </source>
</evidence>
<reference evidence="16" key="1">
    <citation type="journal article" date="2020" name="Stud. Mycol.">
        <title>101 Dothideomycetes genomes: a test case for predicting lifestyles and emergence of pathogens.</title>
        <authorList>
            <person name="Haridas S."/>
            <person name="Albert R."/>
            <person name="Binder M."/>
            <person name="Bloem J."/>
            <person name="Labutti K."/>
            <person name="Salamov A."/>
            <person name="Andreopoulos B."/>
            <person name="Baker S."/>
            <person name="Barry K."/>
            <person name="Bills G."/>
            <person name="Bluhm B."/>
            <person name="Cannon C."/>
            <person name="Castanera R."/>
            <person name="Culley D."/>
            <person name="Daum C."/>
            <person name="Ezra D."/>
            <person name="Gonzalez J."/>
            <person name="Henrissat B."/>
            <person name="Kuo A."/>
            <person name="Liang C."/>
            <person name="Lipzen A."/>
            <person name="Lutzoni F."/>
            <person name="Magnuson J."/>
            <person name="Mondo S."/>
            <person name="Nolan M."/>
            <person name="Ohm R."/>
            <person name="Pangilinan J."/>
            <person name="Park H.-J."/>
            <person name="Ramirez L."/>
            <person name="Alfaro M."/>
            <person name="Sun H."/>
            <person name="Tritt A."/>
            <person name="Yoshinaga Y."/>
            <person name="Zwiers L.-H."/>
            <person name="Turgeon B."/>
            <person name="Goodwin S."/>
            <person name="Spatafora J."/>
            <person name="Crous P."/>
            <person name="Grigoriev I."/>
        </authorList>
    </citation>
    <scope>NUCLEOTIDE SEQUENCE</scope>
    <source>
        <strain evidence="16">CBS 262.69</strain>
    </source>
</reference>
<protein>
    <recommendedName>
        <fullName evidence="4 14">General transcription and DNA repair factor IIH subunit TFB4</fullName>
        <shortName evidence="14">TFIIH subunit TFB4</shortName>
    </recommendedName>
    <alternativeName>
        <fullName evidence="13 14">RNA polymerase II transcription factor B subunit 4</fullName>
    </alternativeName>
</protein>
<proteinExistence type="inferred from homology"/>
<evidence type="ECO:0000256" key="12">
    <source>
        <dbReference type="ARBA" id="ARBA00023242"/>
    </source>
</evidence>
<evidence type="ECO:0000256" key="14">
    <source>
        <dbReference type="RuleBase" id="RU368090"/>
    </source>
</evidence>
<evidence type="ECO:0000256" key="13">
    <source>
        <dbReference type="ARBA" id="ARBA00033341"/>
    </source>
</evidence>
<evidence type="ECO:0000256" key="4">
    <source>
        <dbReference type="ARBA" id="ARBA00021280"/>
    </source>
</evidence>
<evidence type="ECO:0000256" key="10">
    <source>
        <dbReference type="ARBA" id="ARBA00023163"/>
    </source>
</evidence>
<dbReference type="EMBL" id="ML996693">
    <property type="protein sequence ID" value="KAF2401489.1"/>
    <property type="molecule type" value="Genomic_DNA"/>
</dbReference>
<accession>A0A6G1I090</accession>
<keyword evidence="11 14" id="KW-0234">DNA repair</keyword>